<dbReference type="Pfam" id="PF00092">
    <property type="entry name" value="VWA"/>
    <property type="match status" value="26"/>
</dbReference>
<evidence type="ECO:0000256" key="10">
    <source>
        <dbReference type="SAM" id="SignalP"/>
    </source>
</evidence>
<comment type="subcellular location">
    <subcellularLocation>
        <location evidence="1">Secreted</location>
        <location evidence="1">Extracellular space</location>
        <location evidence="1">Extracellular matrix</location>
    </subcellularLocation>
</comment>
<keyword evidence="8" id="KW-1015">Disulfide bond</keyword>
<feature type="domain" description="VWFA" evidence="11">
    <location>
        <begin position="235"/>
        <end position="414"/>
    </location>
</feature>
<dbReference type="SUPFAM" id="SSF53300">
    <property type="entry name" value="vWA-like"/>
    <property type="match status" value="27"/>
</dbReference>
<feature type="compositionally biased region" description="Low complexity" evidence="9">
    <location>
        <begin position="5212"/>
        <end position="5222"/>
    </location>
</feature>
<feature type="domain" description="VWFA" evidence="11">
    <location>
        <begin position="841"/>
        <end position="1020"/>
    </location>
</feature>
<keyword evidence="2" id="KW-0964">Secreted</keyword>
<feature type="domain" description="VWFA" evidence="11">
    <location>
        <begin position="3809"/>
        <end position="3980"/>
    </location>
</feature>
<feature type="domain" description="BPTI/Kunitz inhibitor" evidence="12">
    <location>
        <begin position="5968"/>
        <end position="6019"/>
    </location>
</feature>
<evidence type="ECO:0000256" key="9">
    <source>
        <dbReference type="SAM" id="MobiDB-lite"/>
    </source>
</evidence>
<dbReference type="PROSITE" id="PS00280">
    <property type="entry name" value="BPTI_KUNITZ_1"/>
    <property type="match status" value="2"/>
</dbReference>
<dbReference type="FunFam" id="3.40.50.410:FF:000003">
    <property type="entry name" value="Collagen type VI alpha 3 chain"/>
    <property type="match status" value="24"/>
</dbReference>
<feature type="domain" description="VWFA" evidence="11">
    <location>
        <begin position="4614"/>
        <end position="4790"/>
    </location>
</feature>
<feature type="domain" description="VWFA" evidence="11">
    <location>
        <begin position="444"/>
        <end position="617"/>
    </location>
</feature>
<feature type="domain" description="VWFA" evidence="11">
    <location>
        <begin position="2021"/>
        <end position="2193"/>
    </location>
</feature>
<dbReference type="PANTHER" id="PTHR24020">
    <property type="entry name" value="COLLAGEN ALPHA"/>
    <property type="match status" value="1"/>
</dbReference>
<reference evidence="14" key="3">
    <citation type="submission" date="2025-09" db="UniProtKB">
        <authorList>
            <consortium name="Ensembl"/>
        </authorList>
    </citation>
    <scope>IDENTIFICATION</scope>
</reference>
<dbReference type="GO" id="GO:0005581">
    <property type="term" value="C:collagen trimer"/>
    <property type="evidence" value="ECO:0007669"/>
    <property type="project" value="UniProtKB-KW"/>
</dbReference>
<dbReference type="InterPro" id="IPR050525">
    <property type="entry name" value="ECM_Assembly_Org"/>
</dbReference>
<dbReference type="InterPro" id="IPR020901">
    <property type="entry name" value="Prtase_inh_Kunz-CS"/>
</dbReference>
<dbReference type="Ensembl" id="ENSTRUT00000086162.1">
    <property type="protein sequence ID" value="ENSTRUP00000075245.1"/>
    <property type="gene ID" value="ENSTRUG00000007787.3"/>
</dbReference>
<feature type="compositionally biased region" description="Basic and acidic residues" evidence="9">
    <location>
        <begin position="5831"/>
        <end position="5856"/>
    </location>
</feature>
<dbReference type="Pfam" id="PF01391">
    <property type="entry name" value="Collagen"/>
    <property type="match status" value="2"/>
</dbReference>
<feature type="domain" description="VWFA" evidence="11">
    <location>
        <begin position="2815"/>
        <end position="2987"/>
    </location>
</feature>
<dbReference type="GeneTree" id="ENSGT00940000156462"/>
<dbReference type="Proteomes" id="UP000005226">
    <property type="component" value="Chromosome 1"/>
</dbReference>
<evidence type="ECO:0000256" key="8">
    <source>
        <dbReference type="ARBA" id="ARBA00023157"/>
    </source>
</evidence>
<feature type="domain" description="VWFA" evidence="11">
    <location>
        <begin position="4413"/>
        <end position="4585"/>
    </location>
</feature>
<feature type="compositionally biased region" description="Gly residues" evidence="9">
    <location>
        <begin position="5184"/>
        <end position="5203"/>
    </location>
</feature>
<name>A0A674NQK2_TAKRU</name>
<dbReference type="InterPro" id="IPR008160">
    <property type="entry name" value="Collagen"/>
</dbReference>
<dbReference type="CDD" id="cd22629">
    <property type="entry name" value="Kunitz_collagen_alpha3_VI"/>
    <property type="match status" value="1"/>
</dbReference>
<dbReference type="InterPro" id="IPR036465">
    <property type="entry name" value="vWFA_dom_sf"/>
</dbReference>
<feature type="domain" description="VWFA" evidence="11">
    <location>
        <begin position="3412"/>
        <end position="3583"/>
    </location>
</feature>
<feature type="domain" description="VWFA" evidence="11">
    <location>
        <begin position="3609"/>
        <end position="3781"/>
    </location>
</feature>
<dbReference type="InterPro" id="IPR002035">
    <property type="entry name" value="VWF_A"/>
</dbReference>
<dbReference type="SMART" id="SM00327">
    <property type="entry name" value="VWA"/>
    <property type="match status" value="27"/>
</dbReference>
<reference evidence="14 15" key="1">
    <citation type="journal article" date="2011" name="Genome Biol. Evol.">
        <title>Integration of the genetic map and genome assembly of fugu facilitates insights into distinct features of genome evolution in teleosts and mammals.</title>
        <authorList>
            <person name="Kai W."/>
            <person name="Kikuchi K."/>
            <person name="Tohari S."/>
            <person name="Chew A.K."/>
            <person name="Tay A."/>
            <person name="Fujiwara A."/>
            <person name="Hosoya S."/>
            <person name="Suetake H."/>
            <person name="Naruse K."/>
            <person name="Brenner S."/>
            <person name="Suzuki Y."/>
            <person name="Venkatesh B."/>
        </authorList>
    </citation>
    <scope>NUCLEOTIDE SEQUENCE [LARGE SCALE GENOMIC DNA]</scope>
</reference>
<dbReference type="FunFam" id="4.10.410.10:FF:000040">
    <property type="entry name" value="Serine protease inhibitor, putative"/>
    <property type="match status" value="1"/>
</dbReference>
<gene>
    <name evidence="14" type="primary">col6a3</name>
</gene>
<dbReference type="CDD" id="cd00063">
    <property type="entry name" value="FN3"/>
    <property type="match status" value="1"/>
</dbReference>
<feature type="domain" description="VWFA" evidence="11">
    <location>
        <begin position="33"/>
        <end position="211"/>
    </location>
</feature>
<evidence type="ECO:0000256" key="7">
    <source>
        <dbReference type="ARBA" id="ARBA00023119"/>
    </source>
</evidence>
<dbReference type="PRINTS" id="PR00759">
    <property type="entry name" value="BASICPTASE"/>
</dbReference>
<dbReference type="PROSITE" id="PS50234">
    <property type="entry name" value="VWFA"/>
    <property type="match status" value="26"/>
</dbReference>
<evidence type="ECO:0000313" key="15">
    <source>
        <dbReference type="Proteomes" id="UP000005226"/>
    </source>
</evidence>
<feature type="signal peptide" evidence="10">
    <location>
        <begin position="1"/>
        <end position="25"/>
    </location>
</feature>
<evidence type="ECO:0000313" key="14">
    <source>
        <dbReference type="Ensembl" id="ENSTRUP00000075245.1"/>
    </source>
</evidence>
<feature type="domain" description="VWFA" evidence="11">
    <location>
        <begin position="1825"/>
        <end position="2001"/>
    </location>
</feature>
<dbReference type="CDD" id="cd01450">
    <property type="entry name" value="vWFA_subfamily_ECM"/>
    <property type="match status" value="2"/>
</dbReference>
<dbReference type="SUPFAM" id="SSF49265">
    <property type="entry name" value="Fibronectin type III"/>
    <property type="match status" value="1"/>
</dbReference>
<sequence length="6117" mass="665103">MGPRLLPLCALLGVLFSAFIHNLDAQDSPDSADLVLLIDGSQNVGEANFPFVRDLVLKIIDPLDVSSDAVRVALAFYTRDLQIKFYLNSYDSKAAVLDAVRGLTYPGGDESNLGAALEDVVKNLLSERTGGRAEDGTPQMVVVITAGSSDDDTEAGDQALKRASIVTFGVAIGDTAAVDLERVATDKSFVLSAPDFRTVGTSVHDQLLQYVLGLIHRTIIIQNEFREVKTVEKRDIIFLIDSTMGSQGINSVREFLKIIVETMPIGPNGVQIGVAQFSNVARVEMDLNTHATREALAAALSGIRPRPGQTVNIGAALDFVRENMFQAEKGSRIGTGVPQFLVLLTSKKSSDSVVQPAFELQRKGIMTIAIGAKSASEEDLRQIAFVEDAKYVLRDIRVLSRPAAPQPKAIIDALSTLAGIIVTEIPTEPVVEITTVQTQRVIRDIVFLVDGSDYIGSSNFPYVRDFLINVVNQVDVGPDRVQFGLMQFAEQPKIEFYLNTFNNREDIVNRISQLRLVGGSVLNTAAAMQYALQTMFKSPVGSRIQQGIQQLLVLVTGGPVQDNVIDMANELAKAGIVTFTVSSGQADAETLKTVAFTSELAYHDPRFSNIPAKAEEIMPLLIRVVGNVEAPVPDSTPSGVERDVAFLIDGTDNVRADFRYIKDFIIKVINPLDIGIDKVRIGVVQQSERPHANFYLNTYQTKDDVLQAVRNMALVGGRGLNTGASLKFIKDTLFSKRFGSRADELVPQFLIVLSGGRSRDNVKEPAGVLKTGGVLPFGVGVKDADPKQIEAISHNPSFAFTVKEFSELNTIPQKLNNYVSLPREQLNIVLKQVELESQQSDIVFLLDGSEDTRNDFPAMKALVESIVDGLNIGDDRVRVSVVQYSRDPQTHFNLNSYTTKQDVLAVVQQLNHKGGRPLNTGAALNYVRNSAFADSSGSRQQDGVPQILILLSGGRSHDDVASAAAALKEARVIPFCAGTTNADILEQQMIAFDPSYTFTGLGVDDTGSIAQKVLTFVKRVPRQPRLTTQETYDQTQSGQHDIVFLLDSSDDMQSEFASVRDFVESMVGKLNVNDNKDRVSVVQYSKEPTVEFFLNTHKNLQNIVGNVRVLSGRGGRLRSTGAALQYVIDNVFTASSGSRHQQGVSQFLILFTGGRSTDDVRNAVENLNKRGVMVFVVGTKNADTLEIQTVTQEASHAFFASDTTDLLSIEQKILSAIIKHETVAIKPALYDTRRDIVFLLDGSDDSQQKFMEIKAFVQSIVTDLNVDADGDRVTVVQYSDTAETDFNFKTYSTADDVVHAVGDLQHKGGYPSNIGAALQHLKSSVFTSESGSRLSEGVPQILILLSGGRSGDDIITPLTILKEIGVISAAIGTTGADTLELQTIAHKPTYALSVSDYAELPTAKQNIFSFLSDASKHVENIPPTESFDSNKRDVIFLIDGSYDSRTGFEEIRGLIEKIVESLNLEESRDQVAVVQYSRDATVNFYLNSYSSKNDVLNSIGTMRHKLGRPLNLGKALTFVKDNVFTASVGGRSAELVPQYLYVFSGGRSDDDVRGPAQSLRENGIKTICIGTTNADTLEMQTVSFTPAHSLFVKHFDHLKNIYGFVQGTLRGGQGTTGFPSAEVENQIADIVFLLDGSDSMRGSERQILEFVREFVKQVEIGPRKVQIALTQYSREPINEFLLNTYSVKTDILHHLSNITLKGGQTVNTGATLDFIKNNVFSASLGSRKEQDVPQILVLFSGKKSDDDVQGAAESLRNAGIIIYSIGVNNADKMEMEELAHSPSSHFFVKESAKFPLVREQLLLAIGTQNIGVTPPGGPSSKPKRDIVFLVDGSEDIRNRFSAIREFVVAVVDSLDLEGGNDKIAIVQYSNNVKLIFGLSAYNTRDDVVRQIASLKPMGGRPQYIGRALQFAWDNVFASSAGGRHNEGANKILVILAGGRSRDSPRGPANMLKAAGVTTLAIGSGRSNLAEMQFISTATNNAFSVPDFVNLPTIQKRVISNIAQVGLQQESEEERIGDSAKDIVFLLDGTDNTREDFPAIQDFLYKVIDRLVIGPNKNRVAVIQFSNDAEANFLLNSFTRKEDVLTSVRRLSNRGGRRRQLGSALNYVKENVFTTESGSRPNANVPKVLVVLSSGPSTDIVDAPVASLKKNNVTIITIGRKNFGHKEMEKISHAPRYSILVSDMAELPNIQELVGAAIGEEKFNPDFSRLEVFVETQPRGKDVVFLLDGSDGTRSGFAAMQDFVQRVVETLSVDDKKDRVAVVQYSRDAAVHFYLNTYTTKREIIDTVRGLRHKGGRALYTGEALQYLRNNVFTASAGSRRTEGVPQLLLLLSGGRSSDSVDSPASALKQLGVMIFAIGSRGSDNRELQKISHPNSALAVPDFTDLPSVQQQLLTSVRDVVTDVDPELPTTAVDTAKKDIVFLLDGSDGTRNGFPAMLDFVEKVVQKLSVGPNKDRVSVVQYSRDAEVHFYLNTYSTREDIIDSVRGLRHRGGAPLKTGAALQYVRDNVFTQSSGSRRLQGVPQMLILLSGGRSLDNVDTPASSLKQQGVFVIGIGTQNSDRTELQKISFQPSYALAVTEFSDLPGIQEQLSSVMSTVLVRATAMPPTVTVERQPGGKDVVFLLDGSDGTRSGFAAMQYFVQRVVETLSVDDKKDRVAVVQYSRDAAVHFYLNTYTTKREIIDTVRGLRHKGGRALYTGEALQYLRNNVFTASAGSRRTEGVPQLLLLLSGGRSSDSVDSPASALKQLGVMIFAIGSRGSDNRELQKISHPNSALAVPDFTDLPSVQQQLLTSVRDVVTDVDPELPTTAVDTAKKDIVFLLDGSDGTRNGFPAMLDFVERVVKKLSVGPNKDRVSVVQYSRDAEVHFYLNTYSTREDIIDSVRGLRHRGGAPLKTGAALQYVRGNVFTQSSGSRRLQGVPQMLILLSGGRSLDNVDTPASSLKQQGVFVIGIGTQNSDRTELQKISFQPSYALAVTEFSDLPGIQEQLSTVMSTVLVRATAMPPTVTVERQPGGKDVVFLLDGSDGTRSGFAAMQDFVQRVVETLSVDDKKDRVAVVQYSRDAAVHFYLNTYATKREIIDTVRGLRHKGGRALYTGEALQYLRNNVFTASAGSRRTEGVPQLLLLLSSGRSSDSVDSPASALKQLGVMIFAIGSRGSDNRELQKISHPNSALAVPDFTDLPSVQQQLLTSVRDVVTDVDPELPTTAVDTAKKDIVFLLDGSDGTRNGFPAMLDFVERVVKKLSMGPNKDRVSVVQYSRDAEVHFYLNTYSTREDIIDSVRGLRHRGGAPLKTGAALQYVRDNVFTQSSGSRRLQGVPQMLILLSGGRSLDNVDTPASSLKQQGVFVIGIGTQNSDRTELQKISFQPSYALAVTEFSDLPGIQEQLSSVMSTVLVRATAMPPTVTVERQPGGKDVVFLLDGSDGTRSGFAAMQDFVQRVVETLSVDDKKDRVAVVQYSRDAAVHFYLNTYATKREIIDTVRGLRHKGGRALYTGEALQYLRNNVFTASAGSRRTEGVPQLLLLLSGGRSSDSVDSPASALKQLGVMIFAIGSRGSDNRELQKISHPNSALAVPDFTDLPSVQQQLLTSVRDVVTDVDPELPTTAVDTAKKDIVFLLDGSDGTRNGFPAMLDFVERVVKKLSMGPNKDRVSVVQYSRDAEVHFYLNTYSTREDIIDSVRGLRHRGGAPLKTGAALQYVRDNVFTQSSGSRRLQGVPQMLILLSGGRSLDNVDTPASSLKQQGVFVIGIGTQNSDRTELQKISFQPSYALAVTEFSDLPGIQEQLSSVMSTVLVRATAMPPTVTVERQPGGKDVVFLLDGSDGTRSGFAAMQDFVQRVVETLSVDDKKDRVAVVQYSRDAAVHFYLNTYATKREIIDTVRGLRHKGGRALYTGEALQYLRNNVFTASAGSRRTEGVPQLLLLLSGGRSSDSVDSPASALKQLGVMIFAIGSRGSDNRELQKICHPNSALAVPDFTDLPSVQQQLLTSVRDVVTDVDPELPTTAAEAQGPKKDIIFLVDGSDGVGREFPIIQEFLRRIVESLNVGENKIRIGVVQYGDSPHVDMYLNTYTTKEGVLDAISRLQQRRGRQRNLGQALQFVGSNVLTTARGSRKPEGVPQFLVVVSSGPSTDDINRAATSLKRSRVLPFSIGTRDVNQKELQVVSYVPNFVLTVDDIPGLYTAQEQLVNILTELPDEYINTLVPVFPTDDVITTSTGGEKRDVVFLVDGTTAVQSEFPAIQDMIRRVVEKLDVGLDKVRVAVVQYSDDPKIEFRLNDYSTKGEVRQAIAQLRSKGGSRLNTGRALEFVSRNIYQRTAGSRIEDGVPQFLILVTGGKSTDDVSPAANQLKRNLVAPLAVGSRNADPNELRLISLKPELVYTVNSFQQLPEVESTLINSVKTISAADISSYVRPTIDFGKKDIVFLVDGSKTTDVSGIANIRDFILSVVQQLDVQPDQVRVAIVQYSDKVKTEFSLNSHNNKQAVISAIKRLRLMGGQSSDLGDALKYVTENEFKPSSGSRQFDASQHLIVITGGRSPQDVSIYGPLLKSSQVNCIGVGAAGANTKQLVQLATSPEDVLQVPTFSGLPQIRERLITRLNGTIPVLPSPDYEQPTDLPAPKTADIVFLVDGSINLGRVNFDNLMTFISNIVDLFFTERDNLQFGLAQYATDVNDAFYLNTYKNRKDIMDAIKQVEYKGGNKVNTGAAIRHVQDVHFTKERGSRIDQGVPQVLMVVTGGKLADESKTAALGLKNKRVRVFALGIGDNESELQNLASASTMVARASDVDGLNDHLEQILETLEDEVKGRLCTDLLESLTTTCNIEVLVGFDVSAQNIFIAQPNLQSKMSSILQRISKMAAISCTSGQIPSVQVGILAMDSASEPAHLDFTDNADELFEAFRALRSRGPFVLNGKTISAYTKRFKGRQDNAVKIVVHLTDGLDAPFVEMKNRVEELQQSGVSSFILVGLERVPKFEEALQLEFGRGFRYTRPLRLNVMDLDYELMEELDNIAERQCCAVPCKCIGTRGDRGSVGTAGTKGSPGLQGSQGHPGDEGTSGERGLPGVNGTQGFQGCPGQRGVKGGRGYSGETGEYGDIGLDGINGEEGKGGVSGPPGDRGNPGRRGPKGLKGQAGERGPTGIRGDPGTSGKDNTKQGPKGDPGDAGPVGAPGEDGAKGAVGELGRTGPDGRRGSPGLPGNPGGPGVSGPAGEPGIGGPRGPPGPNGVPGTIGEEGNPGPRGPGGNPGAAGDKGRRGPTGRKGEPGDTGPKGVVGPLGPRGESGEDGRDGYGGLGPDGRKGDEGFPGFPGQKGAAGDPGSKGIPGARGNLGQRGVAGNSGAPGQKGEVGYPGPFGEKGPRGPGVVQCELVRKIRDNCPCCFGKQECPLYPTELAFALDVSQSNNRQNFNNMRDAVLRLVRDITISESNCPRGARVALTLYNDEVTTEIRFADAMKKRALLQHIEGLQTLQTRKERKLDNAMNFVAHNTFKRVRSGFLMRKVAIFFVGGPAGQLQTLTNAALRLHDAGISSLFLVNREDRALTKALQVNNTALGQVILLPNPGSAQYNSVIQKVMSCHVCFDTCAPDQACDYVPPPAGRDRRSSATDVDIDMAFLVDGSESTYPTVFTEIKRYIAHIVEQLQVSSNPTSSLHHARVAVIQQAPYEYIHNKTSSPLHVDVGLTQHHSAQEIVKFLLEKTPQLEGGRALAAAVEATMEHVFEKAPLQRDRKVLVLFVTGSVEEDAVQLTRVATEAKCRGFFLVIFGVGEKLSAADVRVLSHMASEPTDVFFKRLNSLSQFYERQLQTFGQLMPKYISIENAFFMSPEVSKNCKWFQSDQPYKNPFTSPQQKEDQPQQKHHENHQSVVTEKHTEEEPLHIANVTSSSLKLHWSNPEPKLFVYFEVTVTRLRDHVVILKTNVSGTELMVGELDSSQTYHAVVTARTEDGQVVSTRKGIMTTKPADPRPVHRPTSRGGSKRRSKTAPDPCTLDYDPGMPCRGYEAKWFFDRKNRICSQFFYGGCGGNRNRFNSKTHCLKYCLRSAVSEPRPKVPQTEQEEILPPPALAAAVNICQLPKSEGPCAKFVLKWHHDAATGSCTRFWYGGCGGNANRFETHEQCLKACGKQANVKRVAAAIRT</sequence>
<evidence type="ECO:0000259" key="11">
    <source>
        <dbReference type="PROSITE" id="PS50234"/>
    </source>
</evidence>
<dbReference type="GO" id="GO:0007155">
    <property type="term" value="P:cell adhesion"/>
    <property type="evidence" value="ECO:0007669"/>
    <property type="project" value="UniProtKB-KW"/>
</dbReference>
<evidence type="ECO:0000256" key="5">
    <source>
        <dbReference type="ARBA" id="ARBA00022737"/>
    </source>
</evidence>
<feature type="domain" description="VWFA" evidence="11">
    <location>
        <begin position="1629"/>
        <end position="1805"/>
    </location>
</feature>
<dbReference type="FunFam" id="3.40.50.410:FF:000016">
    <property type="entry name" value="Collagen type VI alpha 3 chain"/>
    <property type="match status" value="1"/>
</dbReference>
<dbReference type="Gene3D" id="4.10.410.10">
    <property type="entry name" value="Pancreatic trypsin inhibitor Kunitz domain"/>
    <property type="match status" value="2"/>
</dbReference>
<keyword evidence="4 10" id="KW-0732">Signal</keyword>
<feature type="domain" description="VWFA" evidence="11">
    <location>
        <begin position="1041"/>
        <end position="1217"/>
    </location>
</feature>
<dbReference type="InterPro" id="IPR002223">
    <property type="entry name" value="Kunitz_BPTI"/>
</dbReference>
<feature type="region of interest" description="Disordered" evidence="9">
    <location>
        <begin position="5824"/>
        <end position="5856"/>
    </location>
</feature>
<keyword evidence="3" id="KW-0272">Extracellular matrix</keyword>
<evidence type="ECO:0000256" key="3">
    <source>
        <dbReference type="ARBA" id="ARBA00022530"/>
    </source>
</evidence>
<reference evidence="14" key="2">
    <citation type="submission" date="2025-08" db="UniProtKB">
        <authorList>
            <consortium name="Ensembl"/>
        </authorList>
    </citation>
    <scope>IDENTIFICATION</scope>
</reference>
<evidence type="ECO:0000256" key="6">
    <source>
        <dbReference type="ARBA" id="ARBA00022889"/>
    </source>
</evidence>
<feature type="chain" id="PRO_5025337775" evidence="10">
    <location>
        <begin position="26"/>
        <end position="6117"/>
    </location>
</feature>
<dbReference type="InterPro" id="IPR036116">
    <property type="entry name" value="FN3_sf"/>
</dbReference>
<dbReference type="Gene3D" id="3.40.50.410">
    <property type="entry name" value="von Willebrand factor, type A domain"/>
    <property type="match status" value="26"/>
</dbReference>
<feature type="domain" description="VWFA" evidence="11">
    <location>
        <begin position="5376"/>
        <end position="5557"/>
    </location>
</feature>
<dbReference type="InterPro" id="IPR013783">
    <property type="entry name" value="Ig-like_fold"/>
</dbReference>
<feature type="domain" description="VWFA" evidence="11">
    <location>
        <begin position="2418"/>
        <end position="2590"/>
    </location>
</feature>
<feature type="region of interest" description="Disordered" evidence="9">
    <location>
        <begin position="5935"/>
        <end position="5968"/>
    </location>
</feature>
<dbReference type="GO" id="GO:0004867">
    <property type="term" value="F:serine-type endopeptidase inhibitor activity"/>
    <property type="evidence" value="ECO:0007669"/>
    <property type="project" value="InterPro"/>
</dbReference>
<feature type="region of interest" description="Disordered" evidence="9">
    <location>
        <begin position="5017"/>
        <end position="5344"/>
    </location>
</feature>
<dbReference type="InterPro" id="IPR036880">
    <property type="entry name" value="Kunitz_BPTI_sf"/>
</dbReference>
<evidence type="ECO:0000256" key="4">
    <source>
        <dbReference type="ARBA" id="ARBA00022729"/>
    </source>
</evidence>
<feature type="domain" description="VWFA" evidence="11">
    <location>
        <begin position="5594"/>
        <end position="5796"/>
    </location>
</feature>
<accession>A0A674NQK2</accession>
<evidence type="ECO:0000259" key="13">
    <source>
        <dbReference type="PROSITE" id="PS50853"/>
    </source>
</evidence>
<feature type="compositionally biased region" description="Basic residues" evidence="9">
    <location>
        <begin position="5948"/>
        <end position="5962"/>
    </location>
</feature>
<dbReference type="Gene3D" id="2.60.40.10">
    <property type="entry name" value="Immunoglobulins"/>
    <property type="match status" value="1"/>
</dbReference>
<feature type="domain" description="VWFA" evidence="11">
    <location>
        <begin position="2221"/>
        <end position="2392"/>
    </location>
</feature>
<dbReference type="Pfam" id="PF00014">
    <property type="entry name" value="Kunitz_BPTI"/>
    <property type="match status" value="2"/>
</dbReference>
<feature type="compositionally biased region" description="Gly residues" evidence="9">
    <location>
        <begin position="5066"/>
        <end position="5075"/>
    </location>
</feature>
<feature type="compositionally biased region" description="Low complexity" evidence="9">
    <location>
        <begin position="5149"/>
        <end position="5158"/>
    </location>
</feature>
<evidence type="ECO:0000259" key="12">
    <source>
        <dbReference type="PROSITE" id="PS50279"/>
    </source>
</evidence>
<feature type="domain" description="VWFA" evidence="11">
    <location>
        <begin position="4008"/>
        <end position="4180"/>
    </location>
</feature>
<feature type="domain" description="VWFA" evidence="11">
    <location>
        <begin position="1235"/>
        <end position="1407"/>
    </location>
</feature>
<dbReference type="FunFam" id="4.10.410.10:FF:000020">
    <property type="entry name" value="Collagen, type VI, alpha 3"/>
    <property type="match status" value="1"/>
</dbReference>
<dbReference type="PROSITE" id="PS50279">
    <property type="entry name" value="BPTI_KUNITZ_2"/>
    <property type="match status" value="2"/>
</dbReference>
<dbReference type="PROSITE" id="PS50853">
    <property type="entry name" value="FN3"/>
    <property type="match status" value="1"/>
</dbReference>
<feature type="domain" description="VWFA" evidence="11">
    <location>
        <begin position="1433"/>
        <end position="1605"/>
    </location>
</feature>
<dbReference type="PANTHER" id="PTHR24020:SF13">
    <property type="entry name" value="COLLAGEN ALPHA-3(VI) CHAIN"/>
    <property type="match status" value="1"/>
</dbReference>
<feature type="domain" description="Fibronectin type-III" evidence="13">
    <location>
        <begin position="5854"/>
        <end position="5943"/>
    </location>
</feature>
<dbReference type="InterPro" id="IPR003961">
    <property type="entry name" value="FN3_dom"/>
</dbReference>
<evidence type="ECO:0000256" key="1">
    <source>
        <dbReference type="ARBA" id="ARBA00004498"/>
    </source>
</evidence>
<keyword evidence="6" id="KW-0130">Cell adhesion</keyword>
<keyword evidence="7" id="KW-0176">Collagen</keyword>
<feature type="domain" description="VWFA" evidence="11">
    <location>
        <begin position="3015"/>
        <end position="3186"/>
    </location>
</feature>
<feature type="domain" description="VWFA" evidence="11">
    <location>
        <begin position="2618"/>
        <end position="2789"/>
    </location>
</feature>
<feature type="domain" description="VWFA" evidence="11">
    <location>
        <begin position="4215"/>
        <end position="4391"/>
    </location>
</feature>
<feature type="domain" description="VWFA" evidence="11">
    <location>
        <begin position="3212"/>
        <end position="3384"/>
    </location>
</feature>
<proteinExistence type="predicted"/>
<feature type="domain" description="VWFA" evidence="11">
    <location>
        <begin position="643"/>
        <end position="815"/>
    </location>
</feature>
<dbReference type="SUPFAM" id="SSF57362">
    <property type="entry name" value="BPTI-like"/>
    <property type="match status" value="2"/>
</dbReference>
<keyword evidence="5" id="KW-0677">Repeat</keyword>
<protein>
    <submittedName>
        <fullName evidence="14">Collagen, type VI, alpha 3</fullName>
    </submittedName>
</protein>
<dbReference type="SMART" id="SM00131">
    <property type="entry name" value="KU"/>
    <property type="match status" value="2"/>
</dbReference>
<organism evidence="14 15">
    <name type="scientific">Takifugu rubripes</name>
    <name type="common">Japanese pufferfish</name>
    <name type="synonym">Fugu rubripes</name>
    <dbReference type="NCBI Taxonomy" id="31033"/>
    <lineage>
        <taxon>Eukaryota</taxon>
        <taxon>Metazoa</taxon>
        <taxon>Chordata</taxon>
        <taxon>Craniata</taxon>
        <taxon>Vertebrata</taxon>
        <taxon>Euteleostomi</taxon>
        <taxon>Actinopterygii</taxon>
        <taxon>Neopterygii</taxon>
        <taxon>Teleostei</taxon>
        <taxon>Neoteleostei</taxon>
        <taxon>Acanthomorphata</taxon>
        <taxon>Eupercaria</taxon>
        <taxon>Tetraodontiformes</taxon>
        <taxon>Tetradontoidea</taxon>
        <taxon>Tetraodontidae</taxon>
        <taxon>Takifugu</taxon>
    </lineage>
</organism>
<dbReference type="CDD" id="cd22635">
    <property type="entry name" value="Kunitz_papilin"/>
    <property type="match status" value="1"/>
</dbReference>
<dbReference type="FunFam" id="3.40.50.410:FF:000021">
    <property type="entry name" value="Collagen, type VI, alpha 3"/>
    <property type="match status" value="1"/>
</dbReference>
<feature type="domain" description="BPTI/Kunitz inhibitor" evidence="12">
    <location>
        <begin position="6052"/>
        <end position="6102"/>
    </location>
</feature>
<keyword evidence="15" id="KW-1185">Reference proteome</keyword>
<evidence type="ECO:0000256" key="2">
    <source>
        <dbReference type="ARBA" id="ARBA00022525"/>
    </source>
</evidence>
<dbReference type="PRINTS" id="PR00453">
    <property type="entry name" value="VWFADOMAIN"/>
</dbReference>